<dbReference type="SUPFAM" id="SSF143865">
    <property type="entry name" value="CorA soluble domain-like"/>
    <property type="match status" value="1"/>
</dbReference>
<keyword evidence="8" id="KW-0406">Ion transport</keyword>
<evidence type="ECO:0000256" key="5">
    <source>
        <dbReference type="ARBA" id="ARBA00022692"/>
    </source>
</evidence>
<dbReference type="GO" id="GO:0015087">
    <property type="term" value="F:cobalt ion transmembrane transporter activity"/>
    <property type="evidence" value="ECO:0007669"/>
    <property type="project" value="UniProtKB-UniRule"/>
</dbReference>
<dbReference type="InterPro" id="IPR004488">
    <property type="entry name" value="Mg/Co-transport_prot_CorA"/>
</dbReference>
<dbReference type="Gene3D" id="3.30.460.20">
    <property type="entry name" value="CorA soluble domain-like"/>
    <property type="match status" value="1"/>
</dbReference>
<keyword evidence="3 8" id="KW-0813">Transport</keyword>
<dbReference type="PANTHER" id="PTHR46494">
    <property type="entry name" value="CORA FAMILY METAL ION TRANSPORTER (EUROFUNG)"/>
    <property type="match status" value="1"/>
</dbReference>
<dbReference type="FunFam" id="1.20.58.340:FF:000012">
    <property type="entry name" value="Magnesium transport protein CorA"/>
    <property type="match status" value="1"/>
</dbReference>
<dbReference type="GO" id="GO:0000287">
    <property type="term" value="F:magnesium ion binding"/>
    <property type="evidence" value="ECO:0007669"/>
    <property type="project" value="TreeGrafter"/>
</dbReference>
<comment type="caution">
    <text evidence="9">The sequence shown here is derived from an EMBL/GenBank/DDBJ whole genome shotgun (WGS) entry which is preliminary data.</text>
</comment>
<evidence type="ECO:0000256" key="4">
    <source>
        <dbReference type="ARBA" id="ARBA00022475"/>
    </source>
</evidence>
<dbReference type="Gene3D" id="1.20.58.340">
    <property type="entry name" value="Magnesium transport protein CorA, transmembrane region"/>
    <property type="match status" value="2"/>
</dbReference>
<evidence type="ECO:0000256" key="1">
    <source>
        <dbReference type="ARBA" id="ARBA00004651"/>
    </source>
</evidence>
<dbReference type="NCBIfam" id="TIGR00383">
    <property type="entry name" value="corA"/>
    <property type="match status" value="1"/>
</dbReference>
<dbReference type="SUPFAM" id="SSF144083">
    <property type="entry name" value="Magnesium transport protein CorA, transmembrane region"/>
    <property type="match status" value="1"/>
</dbReference>
<keyword evidence="10" id="KW-1185">Reference proteome</keyword>
<name>A0A919RYM0_9CLOT</name>
<protein>
    <recommendedName>
        <fullName evidence="8">Magnesium transport protein CorA</fullName>
    </recommendedName>
</protein>
<sequence length="317" mass="37739">MIRILAITKDLKPIYNLSLEELSKYDLSWFWVDFSVPSQEEIKFLEKNFHFHHLSIEDCLFSLNSPKLDYYDNYNFVILNALNQENLDPIEVSLFVSDNYIVSYHSIELNEIDEAWKRAIMNEKDWNKGSTYIAHQILDKVVDQFFPAIYKIEDRINNIESNIEGQSLHRLIDEVFKIRGDLIKLRKIINSMRDLVYRIVNSERLYGFKEHKLYFSDIHDHLLKLSSMIESSREMTSDMRDNYLSINSTRMNKNMMVLTVITTIFIPLTFIVGVYGMNFEYMPELSWKYGYPGVLLVMAIIGIVMFYWFKRKGWFDI</sequence>
<keyword evidence="6 8" id="KW-1133">Transmembrane helix</keyword>
<accession>A0A919RYM0</accession>
<dbReference type="Proteomes" id="UP000679179">
    <property type="component" value="Unassembled WGS sequence"/>
</dbReference>
<evidence type="ECO:0000313" key="10">
    <source>
        <dbReference type="Proteomes" id="UP000679179"/>
    </source>
</evidence>
<comment type="similarity">
    <text evidence="2 8">Belongs to the CorA metal ion transporter (MIT) (TC 1.A.35) family.</text>
</comment>
<dbReference type="Pfam" id="PF01544">
    <property type="entry name" value="CorA"/>
    <property type="match status" value="1"/>
</dbReference>
<dbReference type="GO" id="GO:0005886">
    <property type="term" value="C:plasma membrane"/>
    <property type="evidence" value="ECO:0007669"/>
    <property type="project" value="UniProtKB-SubCell"/>
</dbReference>
<evidence type="ECO:0000256" key="7">
    <source>
        <dbReference type="ARBA" id="ARBA00023136"/>
    </source>
</evidence>
<comment type="subcellular location">
    <subcellularLocation>
        <location evidence="1">Cell membrane</location>
        <topology evidence="1">Multi-pass membrane protein</topology>
    </subcellularLocation>
    <subcellularLocation>
        <location evidence="8">Membrane</location>
        <topology evidence="8">Multi-pass membrane protein</topology>
    </subcellularLocation>
</comment>
<organism evidence="9 10">
    <name type="scientific">Clostridium polyendosporum</name>
    <dbReference type="NCBI Taxonomy" id="69208"/>
    <lineage>
        <taxon>Bacteria</taxon>
        <taxon>Bacillati</taxon>
        <taxon>Bacillota</taxon>
        <taxon>Clostridia</taxon>
        <taxon>Eubacteriales</taxon>
        <taxon>Clostridiaceae</taxon>
        <taxon>Clostridium</taxon>
    </lineage>
</organism>
<evidence type="ECO:0000256" key="8">
    <source>
        <dbReference type="RuleBase" id="RU362010"/>
    </source>
</evidence>
<dbReference type="RefSeq" id="WP_212902856.1">
    <property type="nucleotide sequence ID" value="NZ_BOPZ01000004.1"/>
</dbReference>
<evidence type="ECO:0000256" key="2">
    <source>
        <dbReference type="ARBA" id="ARBA00009765"/>
    </source>
</evidence>
<dbReference type="EMBL" id="BOPZ01000004">
    <property type="protein sequence ID" value="GIM28121.1"/>
    <property type="molecule type" value="Genomic_DNA"/>
</dbReference>
<evidence type="ECO:0000256" key="3">
    <source>
        <dbReference type="ARBA" id="ARBA00022448"/>
    </source>
</evidence>
<keyword evidence="8" id="KW-0460">Magnesium</keyword>
<feature type="transmembrane region" description="Helical" evidence="8">
    <location>
        <begin position="289"/>
        <end position="309"/>
    </location>
</feature>
<gene>
    <name evidence="8 9" type="primary">corA</name>
    <name evidence="9" type="ORF">CPJCM30710_07870</name>
</gene>
<proteinExistence type="inferred from homology"/>
<evidence type="ECO:0000313" key="9">
    <source>
        <dbReference type="EMBL" id="GIM28121.1"/>
    </source>
</evidence>
<dbReference type="InterPro" id="IPR045863">
    <property type="entry name" value="CorA_TM1_TM2"/>
</dbReference>
<comment type="function">
    <text evidence="8">Mediates influx of magnesium ions.</text>
</comment>
<reference evidence="9" key="1">
    <citation type="submission" date="2021-03" db="EMBL/GenBank/DDBJ databases">
        <title>Taxonomic study of Clostridium polyendosporum from meadow-gley soil under rice.</title>
        <authorList>
            <person name="Kobayashi H."/>
            <person name="Tanizawa Y."/>
            <person name="Yagura M."/>
        </authorList>
    </citation>
    <scope>NUCLEOTIDE SEQUENCE</scope>
    <source>
        <strain evidence="9">JCM 30710</strain>
    </source>
</reference>
<dbReference type="PANTHER" id="PTHR46494:SF1">
    <property type="entry name" value="CORA FAMILY METAL ION TRANSPORTER (EUROFUNG)"/>
    <property type="match status" value="1"/>
</dbReference>
<dbReference type="GO" id="GO:0050897">
    <property type="term" value="F:cobalt ion binding"/>
    <property type="evidence" value="ECO:0007669"/>
    <property type="project" value="TreeGrafter"/>
</dbReference>
<keyword evidence="7 8" id="KW-0472">Membrane</keyword>
<dbReference type="InterPro" id="IPR045861">
    <property type="entry name" value="CorA_cytoplasmic_dom"/>
</dbReference>
<feature type="transmembrane region" description="Helical" evidence="8">
    <location>
        <begin position="255"/>
        <end position="277"/>
    </location>
</feature>
<dbReference type="CDD" id="cd12831">
    <property type="entry name" value="TmCorA-like_u2"/>
    <property type="match status" value="1"/>
</dbReference>
<dbReference type="InterPro" id="IPR002523">
    <property type="entry name" value="MgTranspt_CorA/ZnTranspt_ZntB"/>
</dbReference>
<keyword evidence="5 8" id="KW-0812">Transmembrane</keyword>
<dbReference type="GO" id="GO:0015095">
    <property type="term" value="F:magnesium ion transmembrane transporter activity"/>
    <property type="evidence" value="ECO:0007669"/>
    <property type="project" value="UniProtKB-UniRule"/>
</dbReference>
<evidence type="ECO:0000256" key="6">
    <source>
        <dbReference type="ARBA" id="ARBA00022989"/>
    </source>
</evidence>
<dbReference type="AlphaFoldDB" id="A0A919RYM0"/>
<keyword evidence="4 8" id="KW-1003">Cell membrane</keyword>